<proteinExistence type="predicted"/>
<evidence type="ECO:0000256" key="3">
    <source>
        <dbReference type="SAM" id="SignalP"/>
    </source>
</evidence>
<comment type="subcellular location">
    <subcellularLocation>
        <location evidence="1">Cell envelope</location>
    </subcellularLocation>
</comment>
<dbReference type="AlphaFoldDB" id="A0A1H9YVE1"/>
<dbReference type="InterPro" id="IPR034984">
    <property type="entry name" value="Imelysin-like_IPPA"/>
</dbReference>
<dbReference type="RefSeq" id="WP_090731950.1">
    <property type="nucleotide sequence ID" value="NZ_FOHO01000001.1"/>
</dbReference>
<dbReference type="InterPro" id="IPR038352">
    <property type="entry name" value="Imelysin_sf"/>
</dbReference>
<feature type="domain" description="Imelysin-like" evidence="4">
    <location>
        <begin position="27"/>
        <end position="296"/>
    </location>
</feature>
<keyword evidence="2 3" id="KW-0732">Signal</keyword>
<evidence type="ECO:0000313" key="5">
    <source>
        <dbReference type="EMBL" id="SES73095.1"/>
    </source>
</evidence>
<dbReference type="CDD" id="cd14659">
    <property type="entry name" value="Imelysin-like_IPPA"/>
    <property type="match status" value="1"/>
</dbReference>
<dbReference type="STRING" id="364199.SAMN04489858_101320"/>
<dbReference type="GO" id="GO:0030313">
    <property type="term" value="C:cell envelope"/>
    <property type="evidence" value="ECO:0007669"/>
    <property type="project" value="UniProtKB-SubCell"/>
</dbReference>
<organism evidence="5 6">
    <name type="scientific">Paracoccus homiensis</name>
    <dbReference type="NCBI Taxonomy" id="364199"/>
    <lineage>
        <taxon>Bacteria</taxon>
        <taxon>Pseudomonadati</taxon>
        <taxon>Pseudomonadota</taxon>
        <taxon>Alphaproteobacteria</taxon>
        <taxon>Rhodobacterales</taxon>
        <taxon>Paracoccaceae</taxon>
        <taxon>Paracoccus</taxon>
    </lineage>
</organism>
<keyword evidence="6" id="KW-1185">Reference proteome</keyword>
<feature type="chain" id="PRO_5011738236" description="Imelysin-like domain-containing protein" evidence="3">
    <location>
        <begin position="17"/>
        <end position="321"/>
    </location>
</feature>
<feature type="signal peptide" evidence="3">
    <location>
        <begin position="1"/>
        <end position="16"/>
    </location>
</feature>
<dbReference type="Pfam" id="PF09375">
    <property type="entry name" value="Peptidase_M75"/>
    <property type="match status" value="1"/>
</dbReference>
<dbReference type="Proteomes" id="UP000199180">
    <property type="component" value="Unassembled WGS sequence"/>
</dbReference>
<evidence type="ECO:0000256" key="2">
    <source>
        <dbReference type="ARBA" id="ARBA00022729"/>
    </source>
</evidence>
<evidence type="ECO:0000313" key="6">
    <source>
        <dbReference type="Proteomes" id="UP000199180"/>
    </source>
</evidence>
<dbReference type="InterPro" id="IPR018976">
    <property type="entry name" value="Imelysin-like"/>
</dbReference>
<reference evidence="5 6" key="1">
    <citation type="submission" date="2016-10" db="EMBL/GenBank/DDBJ databases">
        <authorList>
            <person name="de Groot N.N."/>
        </authorList>
    </citation>
    <scope>NUCLEOTIDE SEQUENCE [LARGE SCALE GENOMIC DNA]</scope>
    <source>
        <strain evidence="5 6">DSM 17862</strain>
    </source>
</reference>
<gene>
    <name evidence="5" type="ORF">SAMN04489858_101320</name>
</gene>
<sequence length="321" mass="34301">MRTLLALALLPLPAMAGTPEVVNDHILPATDRFATAAHALADAAGADCSASALDTPYQQAFDAWMGLSHLAFGPLEQDGRALTVAFWPDPRGLVARSVRGLVADQDPVVDDPAGFAEVSIAGRGLMALEQLMADEVGDYECRYARAIATDLATIADAVQADWQDHAQLMLDAGQDGNDRYLSAREADQAIYTALLSGIEFDADQRLGRPMGSFDKPRPKLAEAWRSDRPLRNIELSLAALRDMAVALSDDPIPLTEAAFDNAQAQVAELQDDPRLEGVTDPTQRLKVEILQQRIRAIGTAIEGEIGGGLGLTAGFNSKDGD</sequence>
<evidence type="ECO:0000256" key="1">
    <source>
        <dbReference type="ARBA" id="ARBA00004196"/>
    </source>
</evidence>
<accession>A0A1H9YVE1</accession>
<protein>
    <recommendedName>
        <fullName evidence="4">Imelysin-like domain-containing protein</fullName>
    </recommendedName>
</protein>
<dbReference type="Gene3D" id="1.20.1420.20">
    <property type="entry name" value="M75 peptidase, HXXE motif"/>
    <property type="match status" value="1"/>
</dbReference>
<name>A0A1H9YVE1_9RHOB</name>
<dbReference type="OrthoDB" id="5729110at2"/>
<dbReference type="EMBL" id="FOHO01000001">
    <property type="protein sequence ID" value="SES73095.1"/>
    <property type="molecule type" value="Genomic_DNA"/>
</dbReference>
<evidence type="ECO:0000259" key="4">
    <source>
        <dbReference type="Pfam" id="PF09375"/>
    </source>
</evidence>